<keyword evidence="4" id="KW-0732">Signal</keyword>
<dbReference type="PANTHER" id="PTHR30532:SF1">
    <property type="entry name" value="IRON(3+)-HYDROXAMATE-BINDING PROTEIN FHUD"/>
    <property type="match status" value="1"/>
</dbReference>
<dbReference type="InterPro" id="IPR006311">
    <property type="entry name" value="TAT_signal"/>
</dbReference>
<dbReference type="PROSITE" id="PS51257">
    <property type="entry name" value="PROKAR_LIPOPROTEIN"/>
    <property type="match status" value="1"/>
</dbReference>
<evidence type="ECO:0000256" key="5">
    <source>
        <dbReference type="SAM" id="MobiDB-lite"/>
    </source>
</evidence>
<dbReference type="CDD" id="cd01146">
    <property type="entry name" value="FhuD"/>
    <property type="match status" value="1"/>
</dbReference>
<dbReference type="Pfam" id="PF01497">
    <property type="entry name" value="Peripla_BP_2"/>
    <property type="match status" value="1"/>
</dbReference>
<evidence type="ECO:0000256" key="4">
    <source>
        <dbReference type="ARBA" id="ARBA00022729"/>
    </source>
</evidence>
<dbReference type="HOGENOM" id="CLU_038034_0_2_11"/>
<dbReference type="KEGG" id="sgr:SGR_3182"/>
<evidence type="ECO:0000259" key="6">
    <source>
        <dbReference type="PROSITE" id="PS50983"/>
    </source>
</evidence>
<comment type="subcellular location">
    <subcellularLocation>
        <location evidence="1">Cell envelope</location>
    </subcellularLocation>
</comment>
<organism evidence="7 8">
    <name type="scientific">Streptomyces griseus subsp. griseus (strain JCM 4626 / CBS 651.72 / NBRC 13350 / KCC S-0626 / ISP 5235)</name>
    <dbReference type="NCBI Taxonomy" id="455632"/>
    <lineage>
        <taxon>Bacteria</taxon>
        <taxon>Bacillati</taxon>
        <taxon>Actinomycetota</taxon>
        <taxon>Actinomycetes</taxon>
        <taxon>Kitasatosporales</taxon>
        <taxon>Streptomycetaceae</taxon>
        <taxon>Streptomyces</taxon>
    </lineage>
</organism>
<evidence type="ECO:0000256" key="1">
    <source>
        <dbReference type="ARBA" id="ARBA00004196"/>
    </source>
</evidence>
<feature type="region of interest" description="Disordered" evidence="5">
    <location>
        <begin position="33"/>
        <end position="63"/>
    </location>
</feature>
<evidence type="ECO:0000313" key="8">
    <source>
        <dbReference type="Proteomes" id="UP000001685"/>
    </source>
</evidence>
<dbReference type="SUPFAM" id="SSF53807">
    <property type="entry name" value="Helical backbone' metal receptor"/>
    <property type="match status" value="1"/>
</dbReference>
<dbReference type="RefSeq" id="WP_012379710.1">
    <property type="nucleotide sequence ID" value="NC_010572.1"/>
</dbReference>
<name>B1VKY3_STRGG</name>
<accession>B1VKY3</accession>
<dbReference type="PROSITE" id="PS51318">
    <property type="entry name" value="TAT"/>
    <property type="match status" value="1"/>
</dbReference>
<feature type="domain" description="Fe/B12 periplasmic-binding" evidence="6">
    <location>
        <begin position="71"/>
        <end position="334"/>
    </location>
</feature>
<dbReference type="InterPro" id="IPR051313">
    <property type="entry name" value="Bact_iron-sidero_bind"/>
</dbReference>
<keyword evidence="3" id="KW-0813">Transport</keyword>
<dbReference type="eggNOG" id="COG0614">
    <property type="taxonomic scope" value="Bacteria"/>
</dbReference>
<dbReference type="PROSITE" id="PS50983">
    <property type="entry name" value="FE_B12_PBP"/>
    <property type="match status" value="1"/>
</dbReference>
<dbReference type="InterPro" id="IPR002491">
    <property type="entry name" value="ABC_transptr_periplasmic_BD"/>
</dbReference>
<dbReference type="GO" id="GO:1901678">
    <property type="term" value="P:iron coordination entity transport"/>
    <property type="evidence" value="ECO:0007669"/>
    <property type="project" value="UniProtKB-ARBA"/>
</dbReference>
<dbReference type="PATRIC" id="fig|455632.4.peg.3252"/>
<proteinExistence type="inferred from homology"/>
<reference evidence="8" key="1">
    <citation type="journal article" date="2008" name="J. Bacteriol.">
        <title>Genome sequence of the streptomycin-producing microorganism Streptomyces griseus IFO 13350.</title>
        <authorList>
            <person name="Ohnishi Y."/>
            <person name="Ishikawa J."/>
            <person name="Hara H."/>
            <person name="Suzuki H."/>
            <person name="Ikenoya M."/>
            <person name="Ikeda H."/>
            <person name="Yamashita A."/>
            <person name="Hattori M."/>
            <person name="Horinouchi S."/>
        </authorList>
    </citation>
    <scope>NUCLEOTIDE SEQUENCE [LARGE SCALE GENOMIC DNA]</scope>
    <source>
        <strain evidence="8">JCM 4626 / NBRC 13350</strain>
    </source>
</reference>
<evidence type="ECO:0000313" key="7">
    <source>
        <dbReference type="EMBL" id="BAG20011.1"/>
    </source>
</evidence>
<dbReference type="Proteomes" id="UP000001685">
    <property type="component" value="Chromosome"/>
</dbReference>
<sequence>MTSRLHPLLRDRRRTLVAGSLAVTAALTLAGCGSSDPAPAGDSSGSSGSSAKTRTVDTANGKVEVPASPKRVVVLDSGELDSAITLGVRPVGATHSASEDAFPSYLPASETKDITPVGEIANASLESVAALEPDLILTSKVRDGERYDELSKIAPTVMTEATGSAWKENFQVHAEALGKQAEAKKVLATYDTQVAKVTEALGGKEKAAATDVNFVRFVEGAEIRIYGKQNYIGSLLADIGTGRPAITDKAKDGFSYDVSPEKIDLADADVIFTSTYGDPGKAGTTKTMNSGLWKGLKAARNDKVFKVDDRLWIAGIGYTAAGKILEEFETLMTK</sequence>
<feature type="compositionally biased region" description="Low complexity" evidence="5">
    <location>
        <begin position="33"/>
        <end position="51"/>
    </location>
</feature>
<evidence type="ECO:0000256" key="3">
    <source>
        <dbReference type="ARBA" id="ARBA00022448"/>
    </source>
</evidence>
<dbReference type="PANTHER" id="PTHR30532">
    <property type="entry name" value="IRON III DICITRATE-BINDING PERIPLASMIC PROTEIN"/>
    <property type="match status" value="1"/>
</dbReference>
<evidence type="ECO:0000256" key="2">
    <source>
        <dbReference type="ARBA" id="ARBA00008814"/>
    </source>
</evidence>
<dbReference type="GO" id="GO:0030288">
    <property type="term" value="C:outer membrane-bounded periplasmic space"/>
    <property type="evidence" value="ECO:0007669"/>
    <property type="project" value="TreeGrafter"/>
</dbReference>
<dbReference type="EMBL" id="AP009493">
    <property type="protein sequence ID" value="BAG20011.1"/>
    <property type="molecule type" value="Genomic_DNA"/>
</dbReference>
<comment type="similarity">
    <text evidence="2">Belongs to the bacterial solute-binding protein 8 family.</text>
</comment>
<dbReference type="AlphaFoldDB" id="B1VKY3"/>
<protein>
    <submittedName>
        <fullName evidence="7">Iron-siderophore ABC transporter substrate-binding protein</fullName>
    </submittedName>
</protein>
<dbReference type="Gene3D" id="3.40.50.1980">
    <property type="entry name" value="Nitrogenase molybdenum iron protein domain"/>
    <property type="match status" value="2"/>
</dbReference>
<gene>
    <name evidence="7" type="ordered locus">SGR_3182</name>
</gene>